<evidence type="ECO:0000256" key="1">
    <source>
        <dbReference type="SAM" id="MobiDB-lite"/>
    </source>
</evidence>
<dbReference type="Proteomes" id="UP000712713">
    <property type="component" value="Unassembled WGS sequence"/>
</dbReference>
<protein>
    <recommendedName>
        <fullName evidence="4">Heavy metal transporter</fullName>
    </recommendedName>
</protein>
<dbReference type="AlphaFoldDB" id="A0A921EMG0"/>
<name>A0A921EMG0_9ACTN</name>
<gene>
    <name evidence="2" type="ORF">K8V15_04410</name>
</gene>
<accession>A0A921EMG0</accession>
<evidence type="ECO:0000313" key="3">
    <source>
        <dbReference type="Proteomes" id="UP000712713"/>
    </source>
</evidence>
<evidence type="ECO:0008006" key="4">
    <source>
        <dbReference type="Google" id="ProtNLM"/>
    </source>
</evidence>
<feature type="region of interest" description="Disordered" evidence="1">
    <location>
        <begin position="254"/>
        <end position="275"/>
    </location>
</feature>
<sequence length="275" mass="29775">MRKSLIVALVAIALLAALGIVGWRTYQGMVKRLTPEVCTVTRADGETTSLSAEQARNASIIVAASIQRGLPERAAVVAIATAYQESGLRNIDYGDRDSLGLFQQRPSYGWGTEEEIMDPWYSSNRFYEELVKFKDWEGTDVNDMAQKVQRSGFPEAYRKHVPNSEAVAGALRGSRPASLSCLNFETSPANPTSFEKVLAAFGDSLSSEPIDTGLTITTVHETTAWAAAQHVIANSYDGGATEVAVGNQVWRHDEAGWSETSDTPQPTNTVSVTLG</sequence>
<feature type="compositionally biased region" description="Polar residues" evidence="1">
    <location>
        <begin position="258"/>
        <end position="275"/>
    </location>
</feature>
<organism evidence="2 3">
    <name type="scientific">Tessaracoccus flavescens</name>
    <dbReference type="NCBI Taxonomy" id="399497"/>
    <lineage>
        <taxon>Bacteria</taxon>
        <taxon>Bacillati</taxon>
        <taxon>Actinomycetota</taxon>
        <taxon>Actinomycetes</taxon>
        <taxon>Propionibacteriales</taxon>
        <taxon>Propionibacteriaceae</taxon>
        <taxon>Tessaracoccus</taxon>
    </lineage>
</organism>
<dbReference type="EMBL" id="DYZF01000107">
    <property type="protein sequence ID" value="HJE51208.1"/>
    <property type="molecule type" value="Genomic_DNA"/>
</dbReference>
<reference evidence="2" key="1">
    <citation type="journal article" date="2021" name="PeerJ">
        <title>Extensive microbial diversity within the chicken gut microbiome revealed by metagenomics and culture.</title>
        <authorList>
            <person name="Gilroy R."/>
            <person name="Ravi A."/>
            <person name="Getino M."/>
            <person name="Pursley I."/>
            <person name="Horton D.L."/>
            <person name="Alikhan N.F."/>
            <person name="Baker D."/>
            <person name="Gharbi K."/>
            <person name="Hall N."/>
            <person name="Watson M."/>
            <person name="Adriaenssens E.M."/>
            <person name="Foster-Nyarko E."/>
            <person name="Jarju S."/>
            <person name="Secka A."/>
            <person name="Antonio M."/>
            <person name="Oren A."/>
            <person name="Chaudhuri R.R."/>
            <person name="La Ragione R."/>
            <person name="Hildebrand F."/>
            <person name="Pallen M.J."/>
        </authorList>
    </citation>
    <scope>NUCLEOTIDE SEQUENCE</scope>
    <source>
        <strain evidence="2">ChiGjej3B3-7470</strain>
    </source>
</reference>
<proteinExistence type="predicted"/>
<evidence type="ECO:0000313" key="2">
    <source>
        <dbReference type="EMBL" id="HJE51208.1"/>
    </source>
</evidence>
<reference evidence="2" key="2">
    <citation type="submission" date="2021-09" db="EMBL/GenBank/DDBJ databases">
        <authorList>
            <person name="Gilroy R."/>
        </authorList>
    </citation>
    <scope>NUCLEOTIDE SEQUENCE</scope>
    <source>
        <strain evidence="2">ChiGjej3B3-7470</strain>
    </source>
</reference>
<comment type="caution">
    <text evidence="2">The sequence shown here is derived from an EMBL/GenBank/DDBJ whole genome shotgun (WGS) entry which is preliminary data.</text>
</comment>